<name>A0ABW1LMU0_9ACTN</name>
<dbReference type="InterPro" id="IPR036086">
    <property type="entry name" value="ParB/Sulfiredoxin_sf"/>
</dbReference>
<dbReference type="PANTHER" id="PTHR33375:SF1">
    <property type="entry name" value="CHROMOSOME-PARTITIONING PROTEIN PARB-RELATED"/>
    <property type="match status" value="1"/>
</dbReference>
<feature type="domain" description="ParB-like N-terminal" evidence="2">
    <location>
        <begin position="22"/>
        <end position="107"/>
    </location>
</feature>
<comment type="caution">
    <text evidence="3">The sequence shown here is derived from an EMBL/GenBank/DDBJ whole genome shotgun (WGS) entry which is preliminary data.</text>
</comment>
<dbReference type="RefSeq" id="WP_379156725.1">
    <property type="nucleotide sequence ID" value="NZ_JBHSRJ010000005.1"/>
</dbReference>
<dbReference type="PANTHER" id="PTHR33375">
    <property type="entry name" value="CHROMOSOME-PARTITIONING PROTEIN PARB-RELATED"/>
    <property type="match status" value="1"/>
</dbReference>
<protein>
    <submittedName>
        <fullName evidence="3">ParB N-terminal domain-containing protein</fullName>
    </submittedName>
</protein>
<reference evidence="4" key="1">
    <citation type="journal article" date="2019" name="Int. J. Syst. Evol. Microbiol.">
        <title>The Global Catalogue of Microorganisms (GCM) 10K type strain sequencing project: providing services to taxonomists for standard genome sequencing and annotation.</title>
        <authorList>
            <consortium name="The Broad Institute Genomics Platform"/>
            <consortium name="The Broad Institute Genome Sequencing Center for Infectious Disease"/>
            <person name="Wu L."/>
            <person name="Ma J."/>
        </authorList>
    </citation>
    <scope>NUCLEOTIDE SEQUENCE [LARGE SCALE GENOMIC DNA]</scope>
    <source>
        <strain evidence="4">CCUG 54522</strain>
    </source>
</reference>
<dbReference type="InterPro" id="IPR050336">
    <property type="entry name" value="Chromosome_partition/occlusion"/>
</dbReference>
<dbReference type="InterPro" id="IPR003115">
    <property type="entry name" value="ParB_N"/>
</dbReference>
<sequence length="353" mass="39189">MPETHPAAGTEHGPDARGRIELDRTLDSIVVGTRYRRDPGDLTKLMDSINELGLLQPVTITPDGVLICGWRRLEAVRRLGWRSMNVWVRSGISGKLESLMAQRDDNELHLSLNEIEKATLYRELKQIGTEEALRRMQATQFRADEDGQLHGYAPGAGPGETGTARSQAAMAITGKASYNTHERVCALMDWASRKATPPEIRTMANDALRKIENGEPIKPLYQEVKAAYDETQAVQPEVETELARLAREAVERINGKKGRKGLKRNHGPTSHFRSVRSFVLTWTELDGWTELYDVDALAAGLTLADWERFDRVVTATIAFRDQLITARRHATRDTGEAGDAGAARSTDFGDTSA</sequence>
<feature type="region of interest" description="Disordered" evidence="1">
    <location>
        <begin position="330"/>
        <end position="353"/>
    </location>
</feature>
<accession>A0ABW1LMU0</accession>
<keyword evidence="4" id="KW-1185">Reference proteome</keyword>
<evidence type="ECO:0000313" key="4">
    <source>
        <dbReference type="Proteomes" id="UP001596135"/>
    </source>
</evidence>
<gene>
    <name evidence="3" type="ORF">ACFPYL_16900</name>
</gene>
<evidence type="ECO:0000313" key="3">
    <source>
        <dbReference type="EMBL" id="MFC6044771.1"/>
    </source>
</evidence>
<proteinExistence type="predicted"/>
<dbReference type="Proteomes" id="UP001596135">
    <property type="component" value="Unassembled WGS sequence"/>
</dbReference>
<dbReference type="Gene3D" id="3.90.1530.30">
    <property type="match status" value="1"/>
</dbReference>
<evidence type="ECO:0000259" key="2">
    <source>
        <dbReference type="SMART" id="SM00470"/>
    </source>
</evidence>
<dbReference type="SMART" id="SM00470">
    <property type="entry name" value="ParB"/>
    <property type="match status" value="1"/>
</dbReference>
<organism evidence="3 4">
    <name type="scientific">Nocardioides hankookensis</name>
    <dbReference type="NCBI Taxonomy" id="443157"/>
    <lineage>
        <taxon>Bacteria</taxon>
        <taxon>Bacillati</taxon>
        <taxon>Actinomycetota</taxon>
        <taxon>Actinomycetes</taxon>
        <taxon>Propionibacteriales</taxon>
        <taxon>Nocardioidaceae</taxon>
        <taxon>Nocardioides</taxon>
    </lineage>
</organism>
<dbReference type="EMBL" id="JBHSRJ010000005">
    <property type="protein sequence ID" value="MFC6044771.1"/>
    <property type="molecule type" value="Genomic_DNA"/>
</dbReference>
<evidence type="ECO:0000256" key="1">
    <source>
        <dbReference type="SAM" id="MobiDB-lite"/>
    </source>
</evidence>
<dbReference type="SUPFAM" id="SSF110849">
    <property type="entry name" value="ParB/Sulfiredoxin"/>
    <property type="match status" value="1"/>
</dbReference>
<dbReference type="Pfam" id="PF02195">
    <property type="entry name" value="ParB_N"/>
    <property type="match status" value="1"/>
</dbReference>